<evidence type="ECO:0000313" key="3">
    <source>
        <dbReference type="Proteomes" id="UP000533476"/>
    </source>
</evidence>
<dbReference type="EMBL" id="JABBVZ010000344">
    <property type="protein sequence ID" value="NMP25241.1"/>
    <property type="molecule type" value="Genomic_DNA"/>
</dbReference>
<name>A0A7Y0L9D9_9FIRM</name>
<feature type="non-terminal residue" evidence="2">
    <location>
        <position position="87"/>
    </location>
</feature>
<comment type="caution">
    <text evidence="2">The sequence shown here is derived from an EMBL/GenBank/DDBJ whole genome shotgun (WGS) entry which is preliminary data.</text>
</comment>
<evidence type="ECO:0000256" key="1">
    <source>
        <dbReference type="SAM" id="MobiDB-lite"/>
    </source>
</evidence>
<accession>A0A7Y0L9D9</accession>
<dbReference type="AlphaFoldDB" id="A0A7Y0L9D9"/>
<dbReference type="Proteomes" id="UP000533476">
    <property type="component" value="Unassembled WGS sequence"/>
</dbReference>
<feature type="region of interest" description="Disordered" evidence="1">
    <location>
        <begin position="1"/>
        <end position="26"/>
    </location>
</feature>
<organism evidence="2 3">
    <name type="scientific">Sulfobacillus harzensis</name>
    <dbReference type="NCBI Taxonomy" id="2729629"/>
    <lineage>
        <taxon>Bacteria</taxon>
        <taxon>Bacillati</taxon>
        <taxon>Bacillota</taxon>
        <taxon>Clostridia</taxon>
        <taxon>Eubacteriales</taxon>
        <taxon>Clostridiales Family XVII. Incertae Sedis</taxon>
        <taxon>Sulfobacillus</taxon>
    </lineage>
</organism>
<keyword evidence="3" id="KW-1185">Reference proteome</keyword>
<protein>
    <submittedName>
        <fullName evidence="2">Uncharacterized protein</fullName>
    </submittedName>
</protein>
<proteinExistence type="predicted"/>
<sequence length="87" mass="9963">MAALASPRRQPQPALQAWRVSGQYPDSSEDHYEDYVLMPEAWNEEQVQEALIERAEADDDIALVELLEETACFERVPHTMVDGQLYV</sequence>
<reference evidence="2 3" key="1">
    <citation type="submission" date="2020-04" db="EMBL/GenBank/DDBJ databases">
        <authorList>
            <person name="Zhang R."/>
            <person name="Schippers A."/>
        </authorList>
    </citation>
    <scope>NUCLEOTIDE SEQUENCE [LARGE SCALE GENOMIC DNA]</scope>
    <source>
        <strain evidence="2 3">DSM 109850</strain>
    </source>
</reference>
<gene>
    <name evidence="2" type="ORF">HIJ39_23410</name>
</gene>
<evidence type="ECO:0000313" key="2">
    <source>
        <dbReference type="EMBL" id="NMP25241.1"/>
    </source>
</evidence>